<feature type="region of interest" description="Disordered" evidence="2">
    <location>
        <begin position="441"/>
        <end position="512"/>
    </location>
</feature>
<feature type="compositionally biased region" description="Polar residues" evidence="2">
    <location>
        <begin position="326"/>
        <end position="339"/>
    </location>
</feature>
<feature type="compositionally biased region" description="Polar residues" evidence="2">
    <location>
        <begin position="1076"/>
        <end position="1109"/>
    </location>
</feature>
<feature type="region of interest" description="Disordered" evidence="2">
    <location>
        <begin position="1645"/>
        <end position="1672"/>
    </location>
</feature>
<dbReference type="KEGG" id="ccat:101459612"/>
<feature type="compositionally biased region" description="Polar residues" evidence="2">
    <location>
        <begin position="1269"/>
        <end position="1295"/>
    </location>
</feature>
<feature type="compositionally biased region" description="Basic and acidic residues" evidence="2">
    <location>
        <begin position="302"/>
        <end position="312"/>
    </location>
</feature>
<feature type="compositionally biased region" description="Polar residues" evidence="2">
    <location>
        <begin position="1659"/>
        <end position="1672"/>
    </location>
</feature>
<feature type="compositionally biased region" description="Basic and acidic residues" evidence="2">
    <location>
        <begin position="1017"/>
        <end position="1031"/>
    </location>
</feature>
<feature type="region of interest" description="Disordered" evidence="2">
    <location>
        <begin position="870"/>
        <end position="915"/>
    </location>
</feature>
<feature type="region of interest" description="Disordered" evidence="2">
    <location>
        <begin position="1269"/>
        <end position="1299"/>
    </location>
</feature>
<organism evidence="3">
    <name type="scientific">Ceratitis capitata</name>
    <name type="common">Mediterranean fruit fly</name>
    <name type="synonym">Tephritis capitata</name>
    <dbReference type="NCBI Taxonomy" id="7213"/>
    <lineage>
        <taxon>Eukaryota</taxon>
        <taxon>Metazoa</taxon>
        <taxon>Ecdysozoa</taxon>
        <taxon>Arthropoda</taxon>
        <taxon>Hexapoda</taxon>
        <taxon>Insecta</taxon>
        <taxon>Pterygota</taxon>
        <taxon>Neoptera</taxon>
        <taxon>Endopterygota</taxon>
        <taxon>Diptera</taxon>
        <taxon>Brachycera</taxon>
        <taxon>Muscomorpha</taxon>
        <taxon>Tephritoidea</taxon>
        <taxon>Tephritidae</taxon>
        <taxon>Ceratitis</taxon>
        <taxon>Ceratitis</taxon>
    </lineage>
</organism>
<dbReference type="OrthoDB" id="7882772at2759"/>
<dbReference type="RefSeq" id="NP_001295340.1">
    <property type="nucleotide sequence ID" value="NM_001308411.1"/>
</dbReference>
<feature type="compositionally biased region" description="Basic and acidic residues" evidence="2">
    <location>
        <begin position="340"/>
        <end position="359"/>
    </location>
</feature>
<feature type="region of interest" description="Disordered" evidence="2">
    <location>
        <begin position="224"/>
        <end position="404"/>
    </location>
</feature>
<feature type="compositionally biased region" description="Basic and acidic residues" evidence="2">
    <location>
        <begin position="389"/>
        <end position="404"/>
    </location>
</feature>
<feature type="coiled-coil region" evidence="1">
    <location>
        <begin position="1709"/>
        <end position="1736"/>
    </location>
</feature>
<accession>B7U9L4</accession>
<evidence type="ECO:0000256" key="1">
    <source>
        <dbReference type="SAM" id="Coils"/>
    </source>
</evidence>
<feature type="compositionally biased region" description="Basic and acidic residues" evidence="2">
    <location>
        <begin position="447"/>
        <end position="468"/>
    </location>
</feature>
<dbReference type="CTD" id="33890"/>
<reference evidence="3" key="1">
    <citation type="journal article" date="2009" name="BMC Biol.">
        <title>Conditional embryonic lethality to improve the sterile insect technique in Ceratitis capitata (Diptera: Tephritidae).</title>
        <authorList>
            <person name="Schetelig M.F."/>
            <person name="Caceres C."/>
            <person name="Zacharopoulou A."/>
            <person name="Franz G."/>
            <person name="Wimmer E.A."/>
        </authorList>
    </citation>
    <scope>NUCLEOTIDE SEQUENCE</scope>
</reference>
<feature type="compositionally biased region" description="Basic residues" evidence="2">
    <location>
        <begin position="1111"/>
        <end position="1122"/>
    </location>
</feature>
<feature type="compositionally biased region" description="Basic and acidic residues" evidence="2">
    <location>
        <begin position="228"/>
        <end position="244"/>
    </location>
</feature>
<keyword evidence="1" id="KW-0175">Coiled coil</keyword>
<feature type="compositionally biased region" description="Basic and acidic residues" evidence="2">
    <location>
        <begin position="251"/>
        <end position="264"/>
    </location>
</feature>
<evidence type="ECO:0000313" key="3">
    <source>
        <dbReference type="EMBL" id="ACK57526.1"/>
    </source>
</evidence>
<feature type="compositionally biased region" description="Low complexity" evidence="2">
    <location>
        <begin position="501"/>
        <end position="510"/>
    </location>
</feature>
<dbReference type="GeneID" id="101459612"/>
<feature type="compositionally biased region" description="Basic and acidic residues" evidence="2">
    <location>
        <begin position="275"/>
        <end position="287"/>
    </location>
</feature>
<feature type="compositionally biased region" description="Basic and acidic residues" evidence="2">
    <location>
        <begin position="961"/>
        <end position="971"/>
    </location>
</feature>
<feature type="compositionally biased region" description="Basic and acidic residues" evidence="2">
    <location>
        <begin position="371"/>
        <end position="382"/>
    </location>
</feature>
<evidence type="ECO:0000256" key="2">
    <source>
        <dbReference type="SAM" id="MobiDB-lite"/>
    </source>
</evidence>
<feature type="compositionally biased region" description="Basic and acidic residues" evidence="2">
    <location>
        <begin position="1146"/>
        <end position="1180"/>
    </location>
</feature>
<proteinExistence type="evidence at transcript level"/>
<sequence length="1870" mass="212083">MNEHFIKSEHAYQEYIYHRELQRIRKPNSINSNNMLLNTIAGTSSDLPNTSQQPLVLNTSTVNKEHLEDCLTISKEIEQREELQKAYRRHSHPTPLEATMIQQQIFECSVEDDSYLLALEYQNSNKPVQVTDLDAVSQTMDVCLKYFDEDVNVSSGGSCCVTPTTRLPVTGSVAAAVANYQGYMKYIGSPPPPYEECVSPKSRSEPEPHSNNIRELLKKYEQNIGKENSPKTQEKQPKLQERASKSQKPTKLVEEGVDPQKDAVEEQENSLKPQEAVKMEEQKKEADDAPNIRNKSLSPQDDILRRDEEPSRKSFNPQGEEKKTSKSLNKSPSNQQHQMKLQEEVSKVCKPQVVEEKTSKSQRLYPNLKEMMLEHSELHPKLQEASPKLTEKSPKQARNGKDVLRYAPPVILAAEPTKSPKLSRKSKVKQMAHMFNNRIHQLMGRNSNEKKTSNKADEKKSLKLKTDSKPTAAPKGKTRLPTFRTGLPSPVPSPRFRRKTTPATTTKATPSPFAQNENACLVAEDVFRKLSVKDKALLYNKFIEDMSKQHPQFSIHARVVEATVRNELERSGHEVTSPKVKDMARELEYKLQATKPKMSKWAVKRLAFLQKTPEYDAARTRVVSTLPGENSADESPIKAKVDLAQYIDDEEYEEIDLDDVEDVEISTLTVVLKPMGVRREEPRPLPRKQREQKFINDMRMIELTQKRYNDSMRKSVSFDTSLPPKKIRRTRIERLQPKAIFQDRYMERMFYNWIMEKNGVTFNITSVENSEDSLSSNVTNEVNTSKSSTKSKSKMHALLHKAVAKLESVEARVMRRESHRLKRMEKDMKIIKEIREDHAADKSVIEVELMNSKTGTSSDELLDEQNRCPQRKIKRQAPQPPAAEAKVSLTEEAGQGVSQRKVKRQAPQPPAAETAAAVNNVIEATEQEVEKKVSQRKVKPQAPQPPAEFNKNEISAMEEIQDTKTQQKEILSKPSTATNPTEILIDDGVQEISQRKVQHQVPQPPTAMGQSEPATQEELHDSKAQSEEKKVLQKKVKRQAPQPPTATVNLNETSNPEEEMSSLSSLGKQSEAESESGLSSILKTSYESNTERITQSATKSVSFDLSQSNKLTRKKKLRRTLSWKKENCAMEGRTVPTSTDSEESEDKARDDKGEEEKEVEKKDEEKNEEVQEIKEEEKGDNVACVNVPTTEPSSEPKFTLQQLYELAAAAREAIEKQQAPITPQKIKSAYTLTTLPTSLLQTESNLLPTPLPQADPNLQRRLSMYKQSSLSSPTLVLEQQRQMQKTPETPKQQKIQNREPENTMQQLIDSFVDLGFETGSNGMESPPVRRATGAPPEPLHRSTPLFVRLTSEMEQSPQQNLTNCSSTPINNMYHNLPQPHEVFKSNAARQIFQQSISPVCAFNARRRRTSLTEEGRRSSLAMQVISEDHPLEQVERTQTPLTPNTGADVSHIGNSFNSNASSGNNIERTVQEPTSKFWVRVGDFTISLDIAYHEPQRIRALYNIFSQKSCEAYDLHFGIDDYKFFVDKPNGKTCITKSLPKSQGLSHYWFCSGDLAMPFKGKYLAPEKIERMFAFLKDNVKFKMQIQFGVDDIEFSRVPDKQQFISKFSMESSYSMLLGLQGATPVLDERNRCGWPNSGYGSANSNTSSVRAGDLDYSETGSDLDTSEIRNITGSPSGTSCYYDAASVLSADGGSIWPRVSSKISRDNYLKTKDDNEELDKLYENEQKQYAQSKKSHNNKPTQSMPEMLERLLVQKVQLVALEDRMRKYSNHSLIAKTRIAVAKEIPYHMRKIRAVINAIDDIGQEKGFKGYSLENLEGFMYFLMRQADVCYSRCNEQLHAVLDALITYQQINHQELVKANKMLGVETLN</sequence>
<dbReference type="EMBL" id="FJ460697">
    <property type="protein sequence ID" value="ACK57526.1"/>
    <property type="molecule type" value="mRNA"/>
</dbReference>
<feature type="compositionally biased region" description="Polar residues" evidence="2">
    <location>
        <begin position="1045"/>
        <end position="1054"/>
    </location>
</feature>
<name>B7U9L4_CERCA</name>
<protein>
    <submittedName>
        <fullName evidence="3">Slow as molasses</fullName>
    </submittedName>
</protein>
<feature type="region of interest" description="Disordered" evidence="2">
    <location>
        <begin position="932"/>
        <end position="1181"/>
    </location>
</feature>